<feature type="domain" description="RNase H type-1" evidence="1">
    <location>
        <begin position="3"/>
        <end position="88"/>
    </location>
</feature>
<dbReference type="SUPFAM" id="SSF53098">
    <property type="entry name" value="Ribonuclease H-like"/>
    <property type="match status" value="1"/>
</dbReference>
<gene>
    <name evidence="2" type="ORF">Sradi_2659600</name>
</gene>
<dbReference type="Gene3D" id="3.30.420.10">
    <property type="entry name" value="Ribonuclease H-like superfamily/Ribonuclease H"/>
    <property type="match status" value="1"/>
</dbReference>
<dbReference type="EMBL" id="JACGWJ010000011">
    <property type="protein sequence ID" value="KAL0387778.1"/>
    <property type="molecule type" value="Genomic_DNA"/>
</dbReference>
<dbReference type="Pfam" id="PF13456">
    <property type="entry name" value="RVT_3"/>
    <property type="match status" value="1"/>
</dbReference>
<name>A0AAW2S5M8_SESRA</name>
<evidence type="ECO:0000259" key="1">
    <source>
        <dbReference type="Pfam" id="PF13456"/>
    </source>
</evidence>
<dbReference type="InterPro" id="IPR012337">
    <property type="entry name" value="RNaseH-like_sf"/>
</dbReference>
<protein>
    <recommendedName>
        <fullName evidence="1">RNase H type-1 domain-containing protein</fullName>
    </recommendedName>
</protein>
<dbReference type="CDD" id="cd09279">
    <property type="entry name" value="RNase_HI_like"/>
    <property type="match status" value="1"/>
</dbReference>
<evidence type="ECO:0000313" key="2">
    <source>
        <dbReference type="EMBL" id="KAL0387778.1"/>
    </source>
</evidence>
<dbReference type="GO" id="GO:0003676">
    <property type="term" value="F:nucleic acid binding"/>
    <property type="evidence" value="ECO:0007669"/>
    <property type="project" value="InterPro"/>
</dbReference>
<dbReference type="PANTHER" id="PTHR48475:SF2">
    <property type="entry name" value="RIBONUCLEASE H"/>
    <property type="match status" value="1"/>
</dbReference>
<dbReference type="PANTHER" id="PTHR48475">
    <property type="entry name" value="RIBONUCLEASE H"/>
    <property type="match status" value="1"/>
</dbReference>
<reference evidence="2" key="2">
    <citation type="journal article" date="2024" name="Plant">
        <title>Genomic evolution and insights into agronomic trait innovations of Sesamum species.</title>
        <authorList>
            <person name="Miao H."/>
            <person name="Wang L."/>
            <person name="Qu L."/>
            <person name="Liu H."/>
            <person name="Sun Y."/>
            <person name="Le M."/>
            <person name="Wang Q."/>
            <person name="Wei S."/>
            <person name="Zheng Y."/>
            <person name="Lin W."/>
            <person name="Duan Y."/>
            <person name="Cao H."/>
            <person name="Xiong S."/>
            <person name="Wang X."/>
            <person name="Wei L."/>
            <person name="Li C."/>
            <person name="Ma Q."/>
            <person name="Ju M."/>
            <person name="Zhao R."/>
            <person name="Li G."/>
            <person name="Mu C."/>
            <person name="Tian Q."/>
            <person name="Mei H."/>
            <person name="Zhang T."/>
            <person name="Gao T."/>
            <person name="Zhang H."/>
        </authorList>
    </citation>
    <scope>NUCLEOTIDE SEQUENCE</scope>
    <source>
        <strain evidence="2">G02</strain>
    </source>
</reference>
<dbReference type="GO" id="GO:0004523">
    <property type="term" value="F:RNA-DNA hybrid ribonuclease activity"/>
    <property type="evidence" value="ECO:0007669"/>
    <property type="project" value="InterPro"/>
</dbReference>
<reference evidence="2" key="1">
    <citation type="submission" date="2020-06" db="EMBL/GenBank/DDBJ databases">
        <authorList>
            <person name="Li T."/>
            <person name="Hu X."/>
            <person name="Zhang T."/>
            <person name="Song X."/>
            <person name="Zhang H."/>
            <person name="Dai N."/>
            <person name="Sheng W."/>
            <person name="Hou X."/>
            <person name="Wei L."/>
        </authorList>
    </citation>
    <scope>NUCLEOTIDE SEQUENCE</scope>
    <source>
        <strain evidence="2">G02</strain>
        <tissue evidence="2">Leaf</tissue>
    </source>
</reference>
<organism evidence="2">
    <name type="scientific">Sesamum radiatum</name>
    <name type="common">Black benniseed</name>
    <dbReference type="NCBI Taxonomy" id="300843"/>
    <lineage>
        <taxon>Eukaryota</taxon>
        <taxon>Viridiplantae</taxon>
        <taxon>Streptophyta</taxon>
        <taxon>Embryophyta</taxon>
        <taxon>Tracheophyta</taxon>
        <taxon>Spermatophyta</taxon>
        <taxon>Magnoliopsida</taxon>
        <taxon>eudicotyledons</taxon>
        <taxon>Gunneridae</taxon>
        <taxon>Pentapetalae</taxon>
        <taxon>asterids</taxon>
        <taxon>lamiids</taxon>
        <taxon>Lamiales</taxon>
        <taxon>Pedaliaceae</taxon>
        <taxon>Sesamum</taxon>
    </lineage>
</organism>
<dbReference type="InterPro" id="IPR036397">
    <property type="entry name" value="RNaseH_sf"/>
</dbReference>
<proteinExistence type="predicted"/>
<dbReference type="AlphaFoldDB" id="A0AAW2S5M8"/>
<dbReference type="InterPro" id="IPR002156">
    <property type="entry name" value="RNaseH_domain"/>
</dbReference>
<sequence length="114" mass="13315">MRNTSNNEAEYEVLLAGTNIALNNGTQRIKIYIDSQLVVEQLNGSFEGKDEKMIKLLCKVEERKKNFDSFELVQIPREESIRANSLARIRSQMKGQRPLKSHYFEFDLKDEFTK</sequence>
<comment type="caution">
    <text evidence="2">The sequence shown here is derived from an EMBL/GenBank/DDBJ whole genome shotgun (WGS) entry which is preliminary data.</text>
</comment>
<accession>A0AAW2S5M8</accession>